<protein>
    <recommendedName>
        <fullName evidence="5">SMP-LTD domain-containing protein</fullName>
    </recommendedName>
</protein>
<dbReference type="GO" id="GO:0008289">
    <property type="term" value="F:lipid binding"/>
    <property type="evidence" value="ECO:0007669"/>
    <property type="project" value="TreeGrafter"/>
</dbReference>
<reference evidence="2" key="1">
    <citation type="submission" date="2021-02" db="EMBL/GenBank/DDBJ databases">
        <authorList>
            <person name="Nowell W R."/>
        </authorList>
    </citation>
    <scope>NUCLEOTIDE SEQUENCE</scope>
</reference>
<keyword evidence="4" id="KW-1185">Reference proteome</keyword>
<evidence type="ECO:0000313" key="4">
    <source>
        <dbReference type="Proteomes" id="UP000663829"/>
    </source>
</evidence>
<evidence type="ECO:0000313" key="2">
    <source>
        <dbReference type="EMBL" id="CAF1396357.1"/>
    </source>
</evidence>
<evidence type="ECO:0000256" key="1">
    <source>
        <dbReference type="ARBA" id="ARBA00004586"/>
    </source>
</evidence>
<accession>A0A815KI28</accession>
<dbReference type="Proteomes" id="UP000663829">
    <property type="component" value="Unassembled WGS sequence"/>
</dbReference>
<dbReference type="EMBL" id="CAJNOQ010017285">
    <property type="protein sequence ID" value="CAF1396357.1"/>
    <property type="molecule type" value="Genomic_DNA"/>
</dbReference>
<name>A0A815KI28_9BILA</name>
<proteinExistence type="predicted"/>
<evidence type="ECO:0000313" key="3">
    <source>
        <dbReference type="EMBL" id="CAF4290513.1"/>
    </source>
</evidence>
<dbReference type="EMBL" id="CAJOBC010082699">
    <property type="protein sequence ID" value="CAF4290513.1"/>
    <property type="molecule type" value="Genomic_DNA"/>
</dbReference>
<organism evidence="2 4">
    <name type="scientific">Didymodactylos carnosus</name>
    <dbReference type="NCBI Taxonomy" id="1234261"/>
    <lineage>
        <taxon>Eukaryota</taxon>
        <taxon>Metazoa</taxon>
        <taxon>Spiralia</taxon>
        <taxon>Gnathifera</taxon>
        <taxon>Rotifera</taxon>
        <taxon>Eurotatoria</taxon>
        <taxon>Bdelloidea</taxon>
        <taxon>Philodinida</taxon>
        <taxon>Philodinidae</taxon>
        <taxon>Didymodactylos</taxon>
    </lineage>
</organism>
<dbReference type="PANTHER" id="PTHR13466:SF0">
    <property type="entry name" value="SMP-LTD DOMAIN-CONTAINING PROTEIN"/>
    <property type="match status" value="1"/>
</dbReference>
<dbReference type="AlphaFoldDB" id="A0A815KI28"/>
<dbReference type="OrthoDB" id="26740at2759"/>
<sequence length="330" mass="37195">MAILDDFTLESIDLGQVFPIILRVEPMQWNTRGIWLNVFLLYRGSIKLTVKTKLLLDKLLNYNREKGEPMFKQHAFSQKVHKQEGVIPEDDIAARQKLLAMEPEIAEMAPTRKLGTMLQNLAENKWFQLIAGFTPVAALFKKLSGKVAGAHIEVTDFSGVLTINIPPPPSDRIWVGFPEVPDLKMKVNPLFGDSTFSHPLLHDFLESKIKSELKRVVVLPAMDDQLLPFFRDWVIDVIGEIAEKPVDPIADKIKVGQHLKEYLTENNYYKGLSSLSAAVPMSPPSSKDTLEDQTLAPAFESSPMNIKPPTPLLLRKVDDNPLLDEYTTKL</sequence>
<comment type="subcellular location">
    <subcellularLocation>
        <location evidence="1">Endoplasmic reticulum membrane</location>
    </subcellularLocation>
</comment>
<dbReference type="PANTHER" id="PTHR13466">
    <property type="entry name" value="TEX2 PROTEIN-RELATED"/>
    <property type="match status" value="1"/>
</dbReference>
<dbReference type="Proteomes" id="UP000681722">
    <property type="component" value="Unassembled WGS sequence"/>
</dbReference>
<gene>
    <name evidence="2" type="ORF">GPM918_LOCUS33048</name>
    <name evidence="3" type="ORF">SRO942_LOCUS33724</name>
</gene>
<evidence type="ECO:0008006" key="5">
    <source>
        <dbReference type="Google" id="ProtNLM"/>
    </source>
</evidence>
<comment type="caution">
    <text evidence="2">The sequence shown here is derived from an EMBL/GenBank/DDBJ whole genome shotgun (WGS) entry which is preliminary data.</text>
</comment>
<dbReference type="GO" id="GO:0005789">
    <property type="term" value="C:endoplasmic reticulum membrane"/>
    <property type="evidence" value="ECO:0007669"/>
    <property type="project" value="UniProtKB-SubCell"/>
</dbReference>